<dbReference type="RefSeq" id="WP_097188591.1">
    <property type="nucleotide sequence ID" value="NZ_OBQK01000008.1"/>
</dbReference>
<keyword evidence="2" id="KW-1003">Cell membrane</keyword>
<keyword evidence="2" id="KW-0813">Transport</keyword>
<dbReference type="Proteomes" id="UP000219688">
    <property type="component" value="Unassembled WGS sequence"/>
</dbReference>
<name>A0A285VRK9_9MICO</name>
<accession>A0A285VRK9</accession>
<dbReference type="InterPro" id="IPR003784">
    <property type="entry name" value="BioY"/>
</dbReference>
<feature type="transmembrane region" description="Helical" evidence="3">
    <location>
        <begin position="71"/>
        <end position="90"/>
    </location>
</feature>
<gene>
    <name evidence="4" type="ORF">SAMN05421879_10844</name>
</gene>
<evidence type="ECO:0000256" key="1">
    <source>
        <dbReference type="ARBA" id="ARBA00010692"/>
    </source>
</evidence>
<organism evidence="4 5">
    <name type="scientific">Ornithinimicrobium cerasi</name>
    <dbReference type="NCBI Taxonomy" id="2248773"/>
    <lineage>
        <taxon>Bacteria</taxon>
        <taxon>Bacillati</taxon>
        <taxon>Actinomycetota</taxon>
        <taxon>Actinomycetes</taxon>
        <taxon>Micrococcales</taxon>
        <taxon>Ornithinimicrobiaceae</taxon>
        <taxon>Ornithinimicrobium</taxon>
    </lineage>
</organism>
<dbReference type="Pfam" id="PF02632">
    <property type="entry name" value="BioY"/>
    <property type="match status" value="1"/>
</dbReference>
<keyword evidence="3" id="KW-0812">Transmembrane</keyword>
<protein>
    <recommendedName>
        <fullName evidence="2">Biotin transporter</fullName>
    </recommendedName>
</protein>
<reference evidence="5" key="1">
    <citation type="submission" date="2017-08" db="EMBL/GenBank/DDBJ databases">
        <authorList>
            <person name="Varghese N."/>
            <person name="Submissions S."/>
        </authorList>
    </citation>
    <scope>NUCLEOTIDE SEQUENCE [LARGE SCALE GENOMIC DNA]</scope>
    <source>
        <strain evidence="5">USBA17B2</strain>
    </source>
</reference>
<evidence type="ECO:0000256" key="2">
    <source>
        <dbReference type="PIRNR" id="PIRNR016661"/>
    </source>
</evidence>
<dbReference type="PIRSF" id="PIRSF016661">
    <property type="entry name" value="BioY"/>
    <property type="match status" value="1"/>
</dbReference>
<dbReference type="GO" id="GO:0015225">
    <property type="term" value="F:biotin transmembrane transporter activity"/>
    <property type="evidence" value="ECO:0007669"/>
    <property type="project" value="UniProtKB-UniRule"/>
</dbReference>
<dbReference type="Gene3D" id="1.10.1760.20">
    <property type="match status" value="1"/>
</dbReference>
<comment type="similarity">
    <text evidence="1 2">Belongs to the BioY family.</text>
</comment>
<proteinExistence type="inferred from homology"/>
<keyword evidence="5" id="KW-1185">Reference proteome</keyword>
<keyword evidence="2 3" id="KW-0472">Membrane</keyword>
<evidence type="ECO:0000256" key="3">
    <source>
        <dbReference type="SAM" id="Phobius"/>
    </source>
</evidence>
<dbReference type="PANTHER" id="PTHR34295:SF1">
    <property type="entry name" value="BIOTIN TRANSPORTER BIOY"/>
    <property type="match status" value="1"/>
</dbReference>
<dbReference type="AlphaFoldDB" id="A0A285VRK9"/>
<dbReference type="PANTHER" id="PTHR34295">
    <property type="entry name" value="BIOTIN TRANSPORTER BIOY"/>
    <property type="match status" value="1"/>
</dbReference>
<keyword evidence="3" id="KW-1133">Transmembrane helix</keyword>
<comment type="subcellular location">
    <subcellularLocation>
        <location evidence="2">Cell membrane</location>
        <topology evidence="2">Multi-pass membrane protein</topology>
    </subcellularLocation>
</comment>
<dbReference type="GO" id="GO:0005886">
    <property type="term" value="C:plasma membrane"/>
    <property type="evidence" value="ECO:0007669"/>
    <property type="project" value="UniProtKB-SubCell"/>
</dbReference>
<sequence>MSTAALSPRPQVIADRLLPRSSVLTDVALVATGAAVVGAMAQVIIPMWPVPITGQTLAVMLVGGALGIRRGAAALGVYMAVGLLGVPWFAEANGGAAMALAPSFGYILGFIPAAALAGWCAERAWDRRPLLAMAGFLLATAVPFVVGVPFMAAVLGLTDLATIAAYGITPFIVPGIIKAAIAAALFPVAWRLLRTRA</sequence>
<evidence type="ECO:0000313" key="5">
    <source>
        <dbReference type="Proteomes" id="UP000219688"/>
    </source>
</evidence>
<feature type="transmembrane region" description="Helical" evidence="3">
    <location>
        <begin position="163"/>
        <end position="190"/>
    </location>
</feature>
<feature type="transmembrane region" description="Helical" evidence="3">
    <location>
        <begin position="131"/>
        <end position="157"/>
    </location>
</feature>
<feature type="transmembrane region" description="Helical" evidence="3">
    <location>
        <begin position="27"/>
        <end position="50"/>
    </location>
</feature>
<dbReference type="EMBL" id="OBQK01000008">
    <property type="protein sequence ID" value="SOC56583.1"/>
    <property type="molecule type" value="Genomic_DNA"/>
</dbReference>
<evidence type="ECO:0000313" key="4">
    <source>
        <dbReference type="EMBL" id="SOC56583.1"/>
    </source>
</evidence>
<feature type="transmembrane region" description="Helical" evidence="3">
    <location>
        <begin position="96"/>
        <end position="119"/>
    </location>
</feature>